<dbReference type="PROSITE" id="PS50885">
    <property type="entry name" value="HAMP"/>
    <property type="match status" value="1"/>
</dbReference>
<keyword evidence="2" id="KW-0175">Coiled coil</keyword>
<dbReference type="InterPro" id="IPR011990">
    <property type="entry name" value="TPR-like_helical_dom_sf"/>
</dbReference>
<reference evidence="5" key="1">
    <citation type="submission" date="2018-01" db="EMBL/GenBank/DDBJ databases">
        <title>Genomic characterization of Leptospira inadai serogroup Lyme isolated from captured rat in Brazil and comparative analysis with human reference strain.</title>
        <authorList>
            <person name="Moreno L.Z."/>
            <person name="Loureiro A.P."/>
            <person name="Miraglia F."/>
            <person name="Kremer F.S."/>
            <person name="Eslabao M.R."/>
            <person name="Dellagostin O.A."/>
            <person name="Lilenbaum W."/>
            <person name="Moreno A.M."/>
        </authorList>
    </citation>
    <scope>NUCLEOTIDE SEQUENCE [LARGE SCALE GENOMIC DNA]</scope>
    <source>
        <strain evidence="5">M34/99</strain>
    </source>
</reference>
<feature type="repeat" description="TPR" evidence="1">
    <location>
        <begin position="1005"/>
        <end position="1038"/>
    </location>
</feature>
<dbReference type="InterPro" id="IPR001932">
    <property type="entry name" value="PPM-type_phosphatase-like_dom"/>
</dbReference>
<dbReference type="InterPro" id="IPR019734">
    <property type="entry name" value="TPR_rpt"/>
</dbReference>
<dbReference type="PROSITE" id="PS50005">
    <property type="entry name" value="TPR"/>
    <property type="match status" value="1"/>
</dbReference>
<gene>
    <name evidence="5" type="ORF">BES34_018510</name>
</gene>
<feature type="transmembrane region" description="Helical" evidence="3">
    <location>
        <begin position="205"/>
        <end position="228"/>
    </location>
</feature>
<feature type="transmembrane region" description="Helical" evidence="3">
    <location>
        <begin position="240"/>
        <end position="260"/>
    </location>
</feature>
<evidence type="ECO:0000256" key="3">
    <source>
        <dbReference type="SAM" id="Phobius"/>
    </source>
</evidence>
<dbReference type="Gene3D" id="1.25.40.10">
    <property type="entry name" value="Tetratricopeptide repeat domain"/>
    <property type="match status" value="1"/>
</dbReference>
<dbReference type="SUPFAM" id="SSF81606">
    <property type="entry name" value="PP2C-like"/>
    <property type="match status" value="1"/>
</dbReference>
<proteinExistence type="predicted"/>
<dbReference type="RefSeq" id="WP_010412362.1">
    <property type="nucleotide sequence ID" value="NZ_MCRM02000027.1"/>
</dbReference>
<dbReference type="Proteomes" id="UP000094669">
    <property type="component" value="Unassembled WGS sequence"/>
</dbReference>
<dbReference type="PANTHER" id="PTHR32089:SF114">
    <property type="entry name" value="METHYL-ACCEPTING CHEMOTAXIS PROTEIN MCPB"/>
    <property type="match status" value="1"/>
</dbReference>
<name>A0ABX4YE54_9LEPT</name>
<evidence type="ECO:0000259" key="4">
    <source>
        <dbReference type="PROSITE" id="PS50885"/>
    </source>
</evidence>
<feature type="domain" description="HAMP" evidence="4">
    <location>
        <begin position="536"/>
        <end position="588"/>
    </location>
</feature>
<dbReference type="Gene3D" id="6.10.340.10">
    <property type="match status" value="1"/>
</dbReference>
<feature type="transmembrane region" description="Helical" evidence="3">
    <location>
        <begin position="67"/>
        <end position="90"/>
    </location>
</feature>
<evidence type="ECO:0000313" key="5">
    <source>
        <dbReference type="EMBL" id="PNV72851.1"/>
    </source>
</evidence>
<accession>A0ABX4YE54</accession>
<dbReference type="CDD" id="cd06225">
    <property type="entry name" value="HAMP"/>
    <property type="match status" value="1"/>
</dbReference>
<keyword evidence="3" id="KW-0472">Membrane</keyword>
<dbReference type="Pfam" id="PF07228">
    <property type="entry name" value="SpoIIE"/>
    <property type="match status" value="1"/>
</dbReference>
<keyword evidence="6" id="KW-1185">Reference proteome</keyword>
<organism evidence="5 6">
    <name type="scientific">Leptospira inadai serovar Lyme</name>
    <dbReference type="NCBI Taxonomy" id="293084"/>
    <lineage>
        <taxon>Bacteria</taxon>
        <taxon>Pseudomonadati</taxon>
        <taxon>Spirochaetota</taxon>
        <taxon>Spirochaetia</taxon>
        <taxon>Leptospirales</taxon>
        <taxon>Leptospiraceae</taxon>
        <taxon>Leptospira</taxon>
    </lineage>
</organism>
<feature type="transmembrane region" description="Helical" evidence="3">
    <location>
        <begin position="513"/>
        <end position="534"/>
    </location>
</feature>
<dbReference type="SMART" id="SM00304">
    <property type="entry name" value="HAMP"/>
    <property type="match status" value="1"/>
</dbReference>
<dbReference type="PANTHER" id="PTHR32089">
    <property type="entry name" value="METHYL-ACCEPTING CHEMOTAXIS PROTEIN MCPB"/>
    <property type="match status" value="1"/>
</dbReference>
<sequence length="1060" mass="122192">MEFGYLNFYSFGSILAALFCLYVAFFFLRIKERSQAALHLGIASCFAFFFHFGYTIGFFTLERWGIYHRWIVIPSALLVFAQFSLVFFYFPTPRKEKIGKYIYFLLVSIVVVVEILFILNSRNSVGRFVKGSHYWDFETYSFYMIYSVLVLFFNLLCISLGIWRAVCEKGKERKAVIYMLFAFCIILVIPAVTNALNRNGSISRIVYQQAVDLSFVIGFFLLLVIYLNIAKEKTTILNRIVGISMATFFLVFQIVAYFILIEYELAFDRIQYQEAKLSVATQEKGEGLEYIVSYDVSTRSSNQVFGKSDPISESERRLEANYIHLWNSLNNLEDLPANERLLKSESLLIDSPPEFFAYKAAILGFLSFRKNKAVSNAEMETFLERLSRRLIVLNSQFAHVQDKKDSVRISKLFSSREPGVTEMLNELSIAYRRAMKAGASDEDLRRLIFDATIPIYRDGERMYRGIDSSSMARESKPFRYYVSYYLVNKTTGRLFEAGFDYRIYREYLHYPSLILLLCLISIMFLVVFGFELFFKYALIIPMKEVVSGLQEVYSGNLEYRLVPKVEDEIGFIARSFNHMAESMLSARNSLRNYAENLELKVQERTNELEITLKEVKVLKEQQDGDYFLMSLLLKSLAANRANQGNVKVDFLTDQKKKFKFRNHDSEIGGDISASNRIQLRGKNYTVFLNADAMGKSMQGAGGALVFGAVFEAIIERTKITDSIRNYSPERWLKSTFMELHKVFLSFNGSMLVSSVIGLVDEDAGILYHLNAEHPWTVLYRNDQADFIENDLTFRKLGTEGMNGRVYVKTFQLQPGDVIIAGSDGRDDIHIGLNEAGEKLINDDHTRFLEFVQSGRGNLESIFHLILSEGRLTDDLSLIRISFKEKEMNETNEDAKGLQDDELVLNLIGKAKRNAQEENFDEAISLFRQIETLNGKIPVTKKYLAFLFMRKKLFGEAAHYGEEYLKLHPLDNEMLYFTSFMLRKNGEIERAADLGERLRLREPNHVKNLLNLSRIYLVLKNYDSALAIAMEAFELDSKNERIAKMLDLLKSLGKERTQRNS</sequence>
<dbReference type="SUPFAM" id="SSF48452">
    <property type="entry name" value="TPR-like"/>
    <property type="match status" value="1"/>
</dbReference>
<keyword evidence="3" id="KW-1133">Transmembrane helix</keyword>
<protein>
    <submittedName>
        <fullName evidence="5">Stage II sporulation protein E</fullName>
    </submittedName>
</protein>
<feature type="transmembrane region" description="Helical" evidence="3">
    <location>
        <begin position="102"/>
        <end position="120"/>
    </location>
</feature>
<evidence type="ECO:0000313" key="6">
    <source>
        <dbReference type="Proteomes" id="UP000094669"/>
    </source>
</evidence>
<dbReference type="SMART" id="SM00331">
    <property type="entry name" value="PP2C_SIG"/>
    <property type="match status" value="1"/>
</dbReference>
<dbReference type="EMBL" id="MCRM02000027">
    <property type="protein sequence ID" value="PNV72851.1"/>
    <property type="molecule type" value="Genomic_DNA"/>
</dbReference>
<evidence type="ECO:0000256" key="1">
    <source>
        <dbReference type="PROSITE-ProRule" id="PRU00339"/>
    </source>
</evidence>
<feature type="transmembrane region" description="Helical" evidence="3">
    <location>
        <begin position="140"/>
        <end position="163"/>
    </location>
</feature>
<keyword evidence="1" id="KW-0802">TPR repeat</keyword>
<dbReference type="Gene3D" id="3.60.40.10">
    <property type="entry name" value="PPM-type phosphatase domain"/>
    <property type="match status" value="1"/>
</dbReference>
<dbReference type="InterPro" id="IPR036457">
    <property type="entry name" value="PPM-type-like_dom_sf"/>
</dbReference>
<feature type="transmembrane region" description="Helical" evidence="3">
    <location>
        <begin position="175"/>
        <end position="193"/>
    </location>
</feature>
<dbReference type="SUPFAM" id="SSF158472">
    <property type="entry name" value="HAMP domain-like"/>
    <property type="match status" value="1"/>
</dbReference>
<dbReference type="Pfam" id="PF00672">
    <property type="entry name" value="HAMP"/>
    <property type="match status" value="1"/>
</dbReference>
<keyword evidence="3" id="KW-0812">Transmembrane</keyword>
<comment type="caution">
    <text evidence="5">The sequence shown here is derived from an EMBL/GenBank/DDBJ whole genome shotgun (WGS) entry which is preliminary data.</text>
</comment>
<feature type="transmembrane region" description="Helical" evidence="3">
    <location>
        <begin position="6"/>
        <end position="28"/>
    </location>
</feature>
<evidence type="ECO:0000256" key="2">
    <source>
        <dbReference type="SAM" id="Coils"/>
    </source>
</evidence>
<dbReference type="InterPro" id="IPR003660">
    <property type="entry name" value="HAMP_dom"/>
</dbReference>
<feature type="transmembrane region" description="Helical" evidence="3">
    <location>
        <begin position="40"/>
        <end position="61"/>
    </location>
</feature>
<feature type="coiled-coil region" evidence="2">
    <location>
        <begin position="587"/>
        <end position="621"/>
    </location>
</feature>